<dbReference type="AlphaFoldDB" id="A0A510NWG5"/>
<gene>
    <name evidence="7" type="primary">ALG13</name>
    <name evidence="9" type="ORF">TCE0_018r05501</name>
</gene>
<evidence type="ECO:0000256" key="2">
    <source>
        <dbReference type="ARBA" id="ARBA00012614"/>
    </source>
</evidence>
<name>A0A510NWG5_TALPI</name>
<dbReference type="PANTHER" id="PTHR47043:SF1">
    <property type="entry name" value="UDP-N-ACETYLGLUCOSAMINE TRANSFERASE SUBUNIT ALG13"/>
    <property type="match status" value="1"/>
</dbReference>
<evidence type="ECO:0000313" key="9">
    <source>
        <dbReference type="EMBL" id="GAM36423.1"/>
    </source>
</evidence>
<protein>
    <recommendedName>
        <fullName evidence="3 7">UDP-N-acetylglucosamine transferase subunit ALG13</fullName>
        <ecNumber evidence="2 7">2.4.1.141</ecNumber>
    </recommendedName>
    <alternativeName>
        <fullName evidence="5 7">Asparagine-linked glycosylation protein 13</fullName>
    </alternativeName>
</protein>
<dbReference type="PANTHER" id="PTHR47043">
    <property type="entry name" value="UDP-N-ACETYLGLUCOSAMINE TRANSFERASE SUBUNIT ALG13"/>
    <property type="match status" value="1"/>
</dbReference>
<dbReference type="GO" id="GO:0004577">
    <property type="term" value="F:N-acetylglucosaminyldiphosphodolichol N-acetylglucosaminyltransferase activity"/>
    <property type="evidence" value="ECO:0007669"/>
    <property type="project" value="UniProtKB-EC"/>
</dbReference>
<evidence type="ECO:0000256" key="4">
    <source>
        <dbReference type="ARBA" id="ARBA00024804"/>
    </source>
</evidence>
<dbReference type="Proteomes" id="UP000053095">
    <property type="component" value="Unassembled WGS sequence"/>
</dbReference>
<dbReference type="SUPFAM" id="SSF53756">
    <property type="entry name" value="UDP-Glycosyltransferase/glycogen phosphorylase"/>
    <property type="match status" value="1"/>
</dbReference>
<dbReference type="Pfam" id="PF04101">
    <property type="entry name" value="Glyco_tran_28_C"/>
    <property type="match status" value="1"/>
</dbReference>
<evidence type="ECO:0000256" key="3">
    <source>
        <dbReference type="ARBA" id="ARBA00017468"/>
    </source>
</evidence>
<evidence type="ECO:0000256" key="7">
    <source>
        <dbReference type="RuleBase" id="RU362128"/>
    </source>
</evidence>
<comment type="subunit">
    <text evidence="1 7">Heterodimer with ALG14 to form a functional enzyme.</text>
</comment>
<accession>A0A510NWG5</accession>
<reference evidence="10" key="1">
    <citation type="journal article" date="2015" name="Genome Announc.">
        <title>Draft genome sequence of Talaromyces cellulolyticus strain Y-94, a source of lignocellulosic biomass-degrading enzymes.</title>
        <authorList>
            <person name="Fujii T."/>
            <person name="Koike H."/>
            <person name="Sawayama S."/>
            <person name="Yano S."/>
            <person name="Inoue H."/>
        </authorList>
    </citation>
    <scope>NUCLEOTIDE SEQUENCE [LARGE SCALE GENOMIC DNA]</scope>
    <source>
        <strain evidence="10">Y-94</strain>
    </source>
</reference>
<comment type="subcellular location">
    <subcellularLocation>
        <location evidence="7">Endoplasmic reticulum</location>
    </subcellularLocation>
</comment>
<comment type="catalytic activity">
    <reaction evidence="6">
        <text>an N-acetyl-alpha-D-glucosaminyl-diphospho-di-trans,poly-cis-dolichol + UDP-N-acetyl-alpha-D-glucosamine = an N,N'-diacetylchitobiosyl-diphospho-di-trans,poly-cis-dolichol + UDP + H(+)</text>
        <dbReference type="Rhea" id="RHEA:23380"/>
        <dbReference type="Rhea" id="RHEA-COMP:19507"/>
        <dbReference type="Rhea" id="RHEA-COMP:19510"/>
        <dbReference type="ChEBI" id="CHEBI:15378"/>
        <dbReference type="ChEBI" id="CHEBI:57269"/>
        <dbReference type="ChEBI" id="CHEBI:57705"/>
        <dbReference type="ChEBI" id="CHEBI:58223"/>
        <dbReference type="ChEBI" id="CHEBI:58427"/>
        <dbReference type="EC" id="2.4.1.141"/>
    </reaction>
</comment>
<evidence type="ECO:0000259" key="8">
    <source>
        <dbReference type="Pfam" id="PF04101"/>
    </source>
</evidence>
<sequence length="200" mass="21832">MTTSSRKVCFVTIGATAPFDALLSNVLDQPFLEALKKHEYTTLLIQYGKEGQAIFDTFTKNNPSGSPGRYDLDIQGFSFKSEGLMQEMRSTKANPAQKVVEGMILSHAGSGSIMEALRIGVPLVVVPNPALQDNHQEELARQIAKNGWAVVGKLDRLTESVQKAEKLRISSRSWPPRNSGALKDSRGLAGVVEDELGFLD</sequence>
<keyword evidence="10" id="KW-1185">Reference proteome</keyword>
<feature type="domain" description="Glycosyl transferase family 28 C-terminal" evidence="8">
    <location>
        <begin position="8"/>
        <end position="163"/>
    </location>
</feature>
<dbReference type="EC" id="2.4.1.141" evidence="2 7"/>
<evidence type="ECO:0000313" key="10">
    <source>
        <dbReference type="Proteomes" id="UP000053095"/>
    </source>
</evidence>
<evidence type="ECO:0000256" key="1">
    <source>
        <dbReference type="ARBA" id="ARBA00011198"/>
    </source>
</evidence>
<proteinExistence type="inferred from homology"/>
<dbReference type="GO" id="GO:0006488">
    <property type="term" value="P:dolichol-linked oligosaccharide biosynthetic process"/>
    <property type="evidence" value="ECO:0007669"/>
    <property type="project" value="TreeGrafter"/>
</dbReference>
<keyword evidence="7" id="KW-0808">Transferase</keyword>
<evidence type="ECO:0000256" key="5">
    <source>
        <dbReference type="ARBA" id="ARBA00032061"/>
    </source>
</evidence>
<dbReference type="InterPro" id="IPR052474">
    <property type="entry name" value="UDP-GlcNAc_transferase"/>
</dbReference>
<dbReference type="InterPro" id="IPR007235">
    <property type="entry name" value="Glyco_trans_28_C"/>
</dbReference>
<dbReference type="EMBL" id="DF933814">
    <property type="protein sequence ID" value="GAM36423.1"/>
    <property type="molecule type" value="Genomic_DNA"/>
</dbReference>
<dbReference type="Gene3D" id="3.40.50.2000">
    <property type="entry name" value="Glycogen Phosphorylase B"/>
    <property type="match status" value="1"/>
</dbReference>
<evidence type="ECO:0000256" key="6">
    <source>
        <dbReference type="ARBA" id="ARBA00048184"/>
    </source>
</evidence>
<comment type="function">
    <text evidence="4 7">Involved in protein N-glycosylation. Essential for the second step of the dolichol-linked oligosaccharide pathway.</text>
</comment>
<keyword evidence="7" id="KW-0256">Endoplasmic reticulum</keyword>
<keyword evidence="7" id="KW-0328">Glycosyltransferase</keyword>
<dbReference type="GO" id="GO:0043541">
    <property type="term" value="C:UDP-N-acetylglucosamine transferase complex"/>
    <property type="evidence" value="ECO:0007669"/>
    <property type="project" value="TreeGrafter"/>
</dbReference>
<comment type="similarity">
    <text evidence="7">Belongs to the glycosyltransferase 28 family.</text>
</comment>
<organism evidence="9 10">
    <name type="scientific">Talaromyces pinophilus</name>
    <name type="common">Penicillium pinophilum</name>
    <dbReference type="NCBI Taxonomy" id="128442"/>
    <lineage>
        <taxon>Eukaryota</taxon>
        <taxon>Fungi</taxon>
        <taxon>Dikarya</taxon>
        <taxon>Ascomycota</taxon>
        <taxon>Pezizomycotina</taxon>
        <taxon>Eurotiomycetes</taxon>
        <taxon>Eurotiomycetidae</taxon>
        <taxon>Eurotiales</taxon>
        <taxon>Trichocomaceae</taxon>
        <taxon>Talaromyces</taxon>
        <taxon>Talaromyces sect. Talaromyces</taxon>
    </lineage>
</organism>